<dbReference type="PANTHER" id="PTHR24320">
    <property type="entry name" value="RETINOL DEHYDROGENASE"/>
    <property type="match status" value="1"/>
</dbReference>
<dbReference type="PANTHER" id="PTHR24320:SF274">
    <property type="entry name" value="CHAIN DEHYDROGENASE, PUTATIVE (AFU_ORTHOLOGUE AFUA_4G00440)-RELATED"/>
    <property type="match status" value="1"/>
</dbReference>
<dbReference type="HOGENOM" id="CLU_010194_44_5_1"/>
<evidence type="ECO:0000313" key="5">
    <source>
        <dbReference type="Proteomes" id="UP000016933"/>
    </source>
</evidence>
<dbReference type="eggNOG" id="KOG1208">
    <property type="taxonomic scope" value="Eukaryota"/>
</dbReference>
<evidence type="ECO:0000256" key="3">
    <source>
        <dbReference type="ARBA" id="ARBA00023002"/>
    </source>
</evidence>
<reference evidence="5" key="1">
    <citation type="journal article" date="2012" name="PLoS Genet.">
        <title>The genomes of the fungal plant pathogens Cladosporium fulvum and Dothistroma septosporum reveal adaptation to different hosts and lifestyles but also signatures of common ancestry.</title>
        <authorList>
            <person name="de Wit P.J.G.M."/>
            <person name="van der Burgt A."/>
            <person name="Oekmen B."/>
            <person name="Stergiopoulos I."/>
            <person name="Abd-Elsalam K.A."/>
            <person name="Aerts A.L."/>
            <person name="Bahkali A.H."/>
            <person name="Beenen H.G."/>
            <person name="Chettri P."/>
            <person name="Cox M.P."/>
            <person name="Datema E."/>
            <person name="de Vries R.P."/>
            <person name="Dhillon B."/>
            <person name="Ganley A.R."/>
            <person name="Griffiths S.A."/>
            <person name="Guo Y."/>
            <person name="Hamelin R.C."/>
            <person name="Henrissat B."/>
            <person name="Kabir M.S."/>
            <person name="Jashni M.K."/>
            <person name="Kema G."/>
            <person name="Klaubauf S."/>
            <person name="Lapidus A."/>
            <person name="Levasseur A."/>
            <person name="Lindquist E."/>
            <person name="Mehrabi R."/>
            <person name="Ohm R.A."/>
            <person name="Owen T.J."/>
            <person name="Salamov A."/>
            <person name="Schwelm A."/>
            <person name="Schijlen E."/>
            <person name="Sun H."/>
            <person name="van den Burg H.A."/>
            <person name="van Ham R.C.H.J."/>
            <person name="Zhang S."/>
            <person name="Goodwin S.B."/>
            <person name="Grigoriev I.V."/>
            <person name="Collemare J."/>
            <person name="Bradshaw R.E."/>
        </authorList>
    </citation>
    <scope>NUCLEOTIDE SEQUENCE [LARGE SCALE GENOMIC DNA]</scope>
    <source>
        <strain evidence="5">NZE10 / CBS 128990</strain>
    </source>
</reference>
<keyword evidence="5" id="KW-1185">Reference proteome</keyword>
<dbReference type="Proteomes" id="UP000016933">
    <property type="component" value="Unassembled WGS sequence"/>
</dbReference>
<dbReference type="Pfam" id="PF00106">
    <property type="entry name" value="adh_short"/>
    <property type="match status" value="1"/>
</dbReference>
<dbReference type="InterPro" id="IPR036291">
    <property type="entry name" value="NAD(P)-bd_dom_sf"/>
</dbReference>
<dbReference type="STRING" id="675120.N1Q486"/>
<dbReference type="Gene3D" id="3.40.50.720">
    <property type="entry name" value="NAD(P)-binding Rossmann-like Domain"/>
    <property type="match status" value="1"/>
</dbReference>
<sequence>MARIFITGSSDGIGQGAAKLLSEQGHKVWLHARNQSRANEAKQAVPQAEGVLIGDLSSIEDTKRLADEANKNGPWDSVVHNAALGPSNSLGNTKDGLASTFHVNSLAPYILTALMDKPKRLLYLSSGLHAGGSDNLKDIAGKKPAFQAYSDSKVHDIMLANAVARHWPDVQSCSLDPGWIKTKLGGGGAPGVVSTPAKTIAEYAAGQSGVFGDKTGTYGDPHGVKTPHKGAVSEAKQEEFLKICEQLSGVAFPQS</sequence>
<dbReference type="SUPFAM" id="SSF51735">
    <property type="entry name" value="NAD(P)-binding Rossmann-fold domains"/>
    <property type="match status" value="1"/>
</dbReference>
<dbReference type="InterPro" id="IPR002347">
    <property type="entry name" value="SDR_fam"/>
</dbReference>
<comment type="similarity">
    <text evidence="2">Belongs to the short-chain dehydrogenases/reductases (SDR) family.</text>
</comment>
<proteinExistence type="inferred from homology"/>
<dbReference type="GO" id="GO:0016491">
    <property type="term" value="F:oxidoreductase activity"/>
    <property type="evidence" value="ECO:0007669"/>
    <property type="project" value="UniProtKB-KW"/>
</dbReference>
<organism evidence="4 5">
    <name type="scientific">Dothistroma septosporum (strain NZE10 / CBS 128990)</name>
    <name type="common">Red band needle blight fungus</name>
    <name type="synonym">Mycosphaerella pini</name>
    <dbReference type="NCBI Taxonomy" id="675120"/>
    <lineage>
        <taxon>Eukaryota</taxon>
        <taxon>Fungi</taxon>
        <taxon>Dikarya</taxon>
        <taxon>Ascomycota</taxon>
        <taxon>Pezizomycotina</taxon>
        <taxon>Dothideomycetes</taxon>
        <taxon>Dothideomycetidae</taxon>
        <taxon>Mycosphaerellales</taxon>
        <taxon>Mycosphaerellaceae</taxon>
        <taxon>Dothistroma</taxon>
    </lineage>
</organism>
<protein>
    <submittedName>
        <fullName evidence="4">Uncharacterized protein</fullName>
    </submittedName>
</protein>
<comment type="pathway">
    <text evidence="1">Mycotoxin biosynthesis.</text>
</comment>
<evidence type="ECO:0000256" key="2">
    <source>
        <dbReference type="ARBA" id="ARBA00006484"/>
    </source>
</evidence>
<evidence type="ECO:0000256" key="1">
    <source>
        <dbReference type="ARBA" id="ARBA00004685"/>
    </source>
</evidence>
<keyword evidence="3" id="KW-0560">Oxidoreductase</keyword>
<dbReference type="AlphaFoldDB" id="N1Q486"/>
<reference evidence="4 5" key="2">
    <citation type="journal article" date="2012" name="PLoS Pathog.">
        <title>Diverse lifestyles and strategies of plant pathogenesis encoded in the genomes of eighteen Dothideomycetes fungi.</title>
        <authorList>
            <person name="Ohm R.A."/>
            <person name="Feau N."/>
            <person name="Henrissat B."/>
            <person name="Schoch C.L."/>
            <person name="Horwitz B.A."/>
            <person name="Barry K.W."/>
            <person name="Condon B.J."/>
            <person name="Copeland A.C."/>
            <person name="Dhillon B."/>
            <person name="Glaser F."/>
            <person name="Hesse C.N."/>
            <person name="Kosti I."/>
            <person name="LaButti K."/>
            <person name="Lindquist E.A."/>
            <person name="Lucas S."/>
            <person name="Salamov A.A."/>
            <person name="Bradshaw R.E."/>
            <person name="Ciuffetti L."/>
            <person name="Hamelin R.C."/>
            <person name="Kema G.H.J."/>
            <person name="Lawrence C."/>
            <person name="Scott J.A."/>
            <person name="Spatafora J.W."/>
            <person name="Turgeon B.G."/>
            <person name="de Wit P.J.G.M."/>
            <person name="Zhong S."/>
            <person name="Goodwin S.B."/>
            <person name="Grigoriev I.V."/>
        </authorList>
    </citation>
    <scope>NUCLEOTIDE SEQUENCE [LARGE SCALE GENOMIC DNA]</scope>
    <source>
        <strain evidence="5">NZE10 / CBS 128990</strain>
    </source>
</reference>
<name>N1Q486_DOTSN</name>
<dbReference type="OMA" id="EAYGQHW"/>
<dbReference type="OrthoDB" id="191139at2759"/>
<evidence type="ECO:0000313" key="4">
    <source>
        <dbReference type="EMBL" id="EME50078.1"/>
    </source>
</evidence>
<accession>N1Q486</accession>
<gene>
    <name evidence="4" type="ORF">DOTSEDRAFT_20466</name>
</gene>
<dbReference type="PRINTS" id="PR00081">
    <property type="entry name" value="GDHRDH"/>
</dbReference>
<dbReference type="EMBL" id="KB446535">
    <property type="protein sequence ID" value="EME50078.1"/>
    <property type="molecule type" value="Genomic_DNA"/>
</dbReference>